<dbReference type="Pfam" id="PF14191">
    <property type="entry name" value="YodL"/>
    <property type="match status" value="1"/>
</dbReference>
<organism evidence="5 6">
    <name type="scientific">Anaerobutyricum hallii</name>
    <dbReference type="NCBI Taxonomy" id="39488"/>
    <lineage>
        <taxon>Bacteria</taxon>
        <taxon>Bacillati</taxon>
        <taxon>Bacillota</taxon>
        <taxon>Clostridia</taxon>
        <taxon>Lachnospirales</taxon>
        <taxon>Lachnospiraceae</taxon>
        <taxon>Anaerobutyricum</taxon>
    </lineage>
</organism>
<dbReference type="SUPFAM" id="SSF81301">
    <property type="entry name" value="Nucleotidyltransferase"/>
    <property type="match status" value="1"/>
</dbReference>
<evidence type="ECO:0000313" key="5">
    <source>
        <dbReference type="EMBL" id="CUM98966.1"/>
    </source>
</evidence>
<evidence type="ECO:0000259" key="2">
    <source>
        <dbReference type="Pfam" id="PF14191"/>
    </source>
</evidence>
<proteinExistence type="predicted"/>
<dbReference type="Proteomes" id="UP000095390">
    <property type="component" value="Unassembled WGS sequence"/>
</dbReference>
<dbReference type="InterPro" id="IPR043519">
    <property type="entry name" value="NT_sf"/>
</dbReference>
<protein>
    <recommendedName>
        <fullName evidence="7">Polymerase nucleotidyl transferase domain-containing protein</fullName>
    </recommendedName>
</protein>
<keyword evidence="1" id="KW-0175">Coiled coil</keyword>
<dbReference type="Pfam" id="PF18830">
    <property type="entry name" value="LPD16"/>
    <property type="match status" value="1"/>
</dbReference>
<evidence type="ECO:0008006" key="7">
    <source>
        <dbReference type="Google" id="ProtNLM"/>
    </source>
</evidence>
<evidence type="ECO:0000259" key="4">
    <source>
        <dbReference type="Pfam" id="PF18832"/>
    </source>
</evidence>
<dbReference type="RefSeq" id="WP_055182865.1">
    <property type="nucleotide sequence ID" value="NZ_CYYC01000016.1"/>
</dbReference>
<dbReference type="OrthoDB" id="9806961at2"/>
<dbReference type="InterPro" id="IPR025923">
    <property type="entry name" value="YodL-like_dom"/>
</dbReference>
<accession>A0A173TA07</accession>
<feature type="domain" description="Large polyvalent protein-associated" evidence="4">
    <location>
        <begin position="133"/>
        <end position="211"/>
    </location>
</feature>
<dbReference type="InterPro" id="IPR041258">
    <property type="entry name" value="LPD18"/>
</dbReference>
<dbReference type="AlphaFoldDB" id="A0A173TA07"/>
<evidence type="ECO:0000259" key="3">
    <source>
        <dbReference type="Pfam" id="PF18830"/>
    </source>
</evidence>
<feature type="coiled-coil region" evidence="1">
    <location>
        <begin position="263"/>
        <end position="298"/>
    </location>
</feature>
<dbReference type="InterPro" id="IPR040568">
    <property type="entry name" value="LPD16"/>
</dbReference>
<evidence type="ECO:0000256" key="1">
    <source>
        <dbReference type="SAM" id="Coils"/>
    </source>
</evidence>
<evidence type="ECO:0000313" key="6">
    <source>
        <dbReference type="Proteomes" id="UP000095390"/>
    </source>
</evidence>
<sequence length="646" mass="74317">MVKIEQTGGRLTEEEILHGKEDAYGIYQVNRKGAGRDYAFLSFDSLRSKGKVPERTEYQLVYSDILGADENRDSLFTKFNIAHPDDFTGHSLSVSDIILIKRNGKVNVSYVDMIGFVPLPDFYKEPSLRVVEQITESTKGFTAEGHFGTWHSIQMQEFHNEKFFQMRHDEFGKQVADIIVNEQGQVIAEDLWHGFSPEAMKLIGEYLLDKSLHDKKEAAYILSADKGYFLIHETDEGYDYTFYDQEYQELDGGIYDNLDVSLKEAIEDILNDAGETIENIKETDYEKLEQEIEEAEEAGLLESVIQESKRRLQEGDVALTSEVYYEEKSLNGMSRADIEEIVLSQAQIILDELGLHDEVELIGARVYGSRSREGLYRPDSDIDVALSYEGTISEDTFFNYLKEDMLYARNIPIDINPIRKEKSGTLSEYMQRAEYYLDEMEIKNFAIEVDSLARSYDNLYVYKTMSQEEAADAITEDILHKKSDYIKDFLKATEKSETESDVKKGKDMFIQMEKLERLSIFEREPETIPEVDFYVAECSEFPTLGEYYDGLTLAEAIAIYEKIPGERLNGVKGIGIDLHFPDDDMYSGKCDLLAGGRICREMLDAVPRYKENREVRKAVKYLENHFNKKEELSLSKPKKQEQAPRL</sequence>
<reference evidence="5 6" key="1">
    <citation type="submission" date="2015-09" db="EMBL/GenBank/DDBJ databases">
        <authorList>
            <consortium name="Pathogen Informatics"/>
        </authorList>
    </citation>
    <scope>NUCLEOTIDE SEQUENCE [LARGE SCALE GENOMIC DNA]</scope>
    <source>
        <strain evidence="5 6">2789STDY5834966</strain>
    </source>
</reference>
<feature type="domain" description="Large polyvalent protein-associated" evidence="3">
    <location>
        <begin position="215"/>
        <end position="295"/>
    </location>
</feature>
<dbReference type="Pfam" id="PF18832">
    <property type="entry name" value="LPD18"/>
    <property type="match status" value="1"/>
</dbReference>
<gene>
    <name evidence="5" type="ORF">ERS852578_01502</name>
</gene>
<feature type="domain" description="YodL-like" evidence="2">
    <location>
        <begin position="24"/>
        <end position="119"/>
    </location>
</feature>
<dbReference type="EMBL" id="CYYC01000016">
    <property type="protein sequence ID" value="CUM98966.1"/>
    <property type="molecule type" value="Genomic_DNA"/>
</dbReference>
<name>A0A173TA07_9FIRM</name>